<dbReference type="Gene3D" id="1.10.246.220">
    <property type="match status" value="1"/>
</dbReference>
<keyword evidence="3" id="KW-0158">Chromosome</keyword>
<dbReference type="PANTHER" id="PTHR46267">
    <property type="entry name" value="SINGLE MYB HISTONE 4"/>
    <property type="match status" value="1"/>
</dbReference>
<dbReference type="FunFam" id="1.10.10.60:FF:000168">
    <property type="entry name" value="Telomere repeat-binding factor 1"/>
    <property type="match status" value="1"/>
</dbReference>
<comment type="caution">
    <text evidence="15">The sequence shown here is derived from an EMBL/GenBank/DDBJ whole genome shotgun (WGS) entry which is preliminary data.</text>
</comment>
<dbReference type="GO" id="GO:0006334">
    <property type="term" value="P:nucleosome assembly"/>
    <property type="evidence" value="ECO:0007669"/>
    <property type="project" value="InterPro"/>
</dbReference>
<gene>
    <name evidence="15" type="ORF">VNO78_04523</name>
</gene>
<evidence type="ECO:0000313" key="16">
    <source>
        <dbReference type="Proteomes" id="UP001386955"/>
    </source>
</evidence>
<keyword evidence="5" id="KW-0175">Coiled coil</keyword>
<evidence type="ECO:0000256" key="9">
    <source>
        <dbReference type="ARBA" id="ARBA00032813"/>
    </source>
</evidence>
<accession>A0AAN9TG71</accession>
<dbReference type="CDD" id="cd11660">
    <property type="entry name" value="SANT_TRF"/>
    <property type="match status" value="1"/>
</dbReference>
<dbReference type="InterPro" id="IPR009057">
    <property type="entry name" value="Homeodomain-like_sf"/>
</dbReference>
<dbReference type="PANTHER" id="PTHR46267:SF8">
    <property type="entry name" value="TELOMERE REPEAT-BINDING FACTOR 1"/>
    <property type="match status" value="1"/>
</dbReference>
<dbReference type="PROSITE" id="PS50090">
    <property type="entry name" value="MYB_LIKE"/>
    <property type="match status" value="1"/>
</dbReference>
<dbReference type="SMART" id="SM00526">
    <property type="entry name" value="H15"/>
    <property type="match status" value="1"/>
</dbReference>
<feature type="compositionally biased region" description="Basic residues" evidence="11">
    <location>
        <begin position="343"/>
        <end position="354"/>
    </location>
</feature>
<dbReference type="Pfam" id="PF00538">
    <property type="entry name" value="Linker_histone"/>
    <property type="match status" value="1"/>
</dbReference>
<reference evidence="15 16" key="1">
    <citation type="submission" date="2024-01" db="EMBL/GenBank/DDBJ databases">
        <title>The genomes of 5 underutilized Papilionoideae crops provide insights into root nodulation and disease resistanc.</title>
        <authorList>
            <person name="Jiang F."/>
        </authorList>
    </citation>
    <scope>NUCLEOTIDE SEQUENCE [LARGE SCALE GENOMIC DNA]</scope>
    <source>
        <strain evidence="15">DUOXIRENSHENG_FW03</strain>
        <tissue evidence="15">Leaves</tissue>
    </source>
</reference>
<dbReference type="InterPro" id="IPR036390">
    <property type="entry name" value="WH_DNA-bd_sf"/>
</dbReference>
<evidence type="ECO:0000313" key="15">
    <source>
        <dbReference type="EMBL" id="KAK7412850.1"/>
    </source>
</evidence>
<dbReference type="Pfam" id="PF00249">
    <property type="entry name" value="Myb_DNA-binding"/>
    <property type="match status" value="1"/>
</dbReference>
<dbReference type="InterPro" id="IPR001005">
    <property type="entry name" value="SANT/Myb"/>
</dbReference>
<feature type="region of interest" description="Disordered" evidence="11">
    <location>
        <begin position="317"/>
        <end position="354"/>
    </location>
</feature>
<keyword evidence="4" id="KW-0805">Transcription regulation</keyword>
<dbReference type="Gene3D" id="1.10.10.10">
    <property type="entry name" value="Winged helix-like DNA-binding domain superfamily/Winged helix DNA-binding domain"/>
    <property type="match status" value="1"/>
</dbReference>
<evidence type="ECO:0000259" key="12">
    <source>
        <dbReference type="PROSITE" id="PS50090"/>
    </source>
</evidence>
<keyword evidence="7" id="KW-0804">Transcription</keyword>
<dbReference type="AlphaFoldDB" id="A0AAN9TG71"/>
<proteinExistence type="predicted"/>
<protein>
    <recommendedName>
        <fullName evidence="9">MYB transcription factor</fullName>
    </recommendedName>
</protein>
<evidence type="ECO:0000256" key="6">
    <source>
        <dbReference type="ARBA" id="ARBA00023125"/>
    </source>
</evidence>
<comment type="subcellular location">
    <subcellularLocation>
        <location evidence="1">Chromosome</location>
    </subcellularLocation>
    <subcellularLocation>
        <location evidence="2">Nucleus</location>
        <location evidence="2">Nucleolus</location>
    </subcellularLocation>
</comment>
<dbReference type="InterPro" id="IPR036388">
    <property type="entry name" value="WH-like_DNA-bd_sf"/>
</dbReference>
<evidence type="ECO:0000256" key="3">
    <source>
        <dbReference type="ARBA" id="ARBA00022454"/>
    </source>
</evidence>
<dbReference type="FunFam" id="1.10.246.220:FF:000002">
    <property type="entry name" value="Telomere repeat-binding factor 1"/>
    <property type="match status" value="1"/>
</dbReference>
<dbReference type="SUPFAM" id="SSF46785">
    <property type="entry name" value="Winged helix' DNA-binding domain"/>
    <property type="match status" value="1"/>
</dbReference>
<dbReference type="Proteomes" id="UP001386955">
    <property type="component" value="Unassembled WGS sequence"/>
</dbReference>
<evidence type="ECO:0000256" key="10">
    <source>
        <dbReference type="ARBA" id="ARBA00053063"/>
    </source>
</evidence>
<dbReference type="EMBL" id="JAYMYS010000001">
    <property type="protein sequence ID" value="KAK7412850.1"/>
    <property type="molecule type" value="Genomic_DNA"/>
</dbReference>
<evidence type="ECO:0000256" key="7">
    <source>
        <dbReference type="ARBA" id="ARBA00023163"/>
    </source>
</evidence>
<dbReference type="PROSITE" id="PS51294">
    <property type="entry name" value="HTH_MYB"/>
    <property type="match status" value="1"/>
</dbReference>
<sequence>MHKLVSLVRLGHLAQDANETGDLKSPISYLSSPNQFMFPQFQLRSDSTSVSDLQVMGAPKQKWTSEEEAALKAGVVKHGVGKWRTILKDPEFSSVLFLRSNVDLKDKWRNLSVMANGWSSREKSRLAVRRVHHAPKQDENSMAITPVAPSDEEIVDVKPLQISRDMVQIPGPKRSNLSLDKLIMEAITSLKENGGSNKTAIAAFIEDQYWALPGLKRMLSAKLKFLTASGKLIKVNRKYRIAPIAAYSDRRRNSSILFLDGRQKASMKIDRDETSILTKSQIDLELAKIRSMTPQEAAAYAARAVAEAEAAIAEAEEAAKEAEAAEADAEAAQAFADATTKSGKGRKSPKRIHT</sequence>
<dbReference type="GO" id="GO:0003691">
    <property type="term" value="F:double-stranded telomeric DNA binding"/>
    <property type="evidence" value="ECO:0007669"/>
    <property type="project" value="InterPro"/>
</dbReference>
<keyword evidence="6" id="KW-0238">DNA-binding</keyword>
<keyword evidence="8" id="KW-0539">Nucleus</keyword>
<dbReference type="InterPro" id="IPR017930">
    <property type="entry name" value="Myb_dom"/>
</dbReference>
<evidence type="ECO:0000259" key="13">
    <source>
        <dbReference type="PROSITE" id="PS51294"/>
    </source>
</evidence>
<evidence type="ECO:0000256" key="5">
    <source>
        <dbReference type="ARBA" id="ARBA00023054"/>
    </source>
</evidence>
<dbReference type="InterPro" id="IPR005818">
    <property type="entry name" value="Histone_H1/H5_H15"/>
</dbReference>
<dbReference type="PROSITE" id="PS51504">
    <property type="entry name" value="H15"/>
    <property type="match status" value="1"/>
</dbReference>
<feature type="domain" description="Myb-like" evidence="12">
    <location>
        <begin position="60"/>
        <end position="112"/>
    </location>
</feature>
<evidence type="ECO:0000256" key="4">
    <source>
        <dbReference type="ARBA" id="ARBA00023015"/>
    </source>
</evidence>
<evidence type="ECO:0000256" key="2">
    <source>
        <dbReference type="ARBA" id="ARBA00004604"/>
    </source>
</evidence>
<name>A0AAN9TG71_PSOTE</name>
<dbReference type="GO" id="GO:0000786">
    <property type="term" value="C:nucleosome"/>
    <property type="evidence" value="ECO:0007669"/>
    <property type="project" value="InterPro"/>
</dbReference>
<evidence type="ECO:0000256" key="1">
    <source>
        <dbReference type="ARBA" id="ARBA00004286"/>
    </source>
</evidence>
<dbReference type="SMART" id="SM00717">
    <property type="entry name" value="SANT"/>
    <property type="match status" value="1"/>
</dbReference>
<feature type="domain" description="H15" evidence="14">
    <location>
        <begin position="175"/>
        <end position="243"/>
    </location>
</feature>
<feature type="domain" description="HTH myb-type" evidence="13">
    <location>
        <begin position="60"/>
        <end position="88"/>
    </location>
</feature>
<evidence type="ECO:0000256" key="8">
    <source>
        <dbReference type="ARBA" id="ARBA00023242"/>
    </source>
</evidence>
<dbReference type="InterPro" id="IPR044597">
    <property type="entry name" value="SMH1-6"/>
</dbReference>
<evidence type="ECO:0000256" key="11">
    <source>
        <dbReference type="SAM" id="MobiDB-lite"/>
    </source>
</evidence>
<keyword evidence="16" id="KW-1185">Reference proteome</keyword>
<dbReference type="GO" id="GO:0005730">
    <property type="term" value="C:nucleolus"/>
    <property type="evidence" value="ECO:0007669"/>
    <property type="project" value="UniProtKB-SubCell"/>
</dbReference>
<evidence type="ECO:0000259" key="14">
    <source>
        <dbReference type="PROSITE" id="PS51504"/>
    </source>
</evidence>
<organism evidence="15 16">
    <name type="scientific">Psophocarpus tetragonolobus</name>
    <name type="common">Winged bean</name>
    <name type="synonym">Dolichos tetragonolobus</name>
    <dbReference type="NCBI Taxonomy" id="3891"/>
    <lineage>
        <taxon>Eukaryota</taxon>
        <taxon>Viridiplantae</taxon>
        <taxon>Streptophyta</taxon>
        <taxon>Embryophyta</taxon>
        <taxon>Tracheophyta</taxon>
        <taxon>Spermatophyta</taxon>
        <taxon>Magnoliopsida</taxon>
        <taxon>eudicotyledons</taxon>
        <taxon>Gunneridae</taxon>
        <taxon>Pentapetalae</taxon>
        <taxon>rosids</taxon>
        <taxon>fabids</taxon>
        <taxon>Fabales</taxon>
        <taxon>Fabaceae</taxon>
        <taxon>Papilionoideae</taxon>
        <taxon>50 kb inversion clade</taxon>
        <taxon>NPAAA clade</taxon>
        <taxon>indigoferoid/millettioid clade</taxon>
        <taxon>Phaseoleae</taxon>
        <taxon>Psophocarpus</taxon>
    </lineage>
</organism>
<comment type="function">
    <text evidence="10">Binds preferentially double-stranded telomeric repeats.</text>
</comment>
<dbReference type="SUPFAM" id="SSF46689">
    <property type="entry name" value="Homeodomain-like"/>
    <property type="match status" value="1"/>
</dbReference>